<dbReference type="SUPFAM" id="SSF53448">
    <property type="entry name" value="Nucleotide-diphospho-sugar transferases"/>
    <property type="match status" value="2"/>
</dbReference>
<dbReference type="Proteomes" id="UP000004846">
    <property type="component" value="Unassembled WGS sequence"/>
</dbReference>
<dbReference type="RefSeq" id="WP_002391190.1">
    <property type="nucleotide sequence ID" value="NZ_GL454478.1"/>
</dbReference>
<dbReference type="Gene3D" id="3.90.550.10">
    <property type="entry name" value="Spore Coat Polysaccharide Biosynthesis Protein SpsA, Chain A"/>
    <property type="match status" value="2"/>
</dbReference>
<reference evidence="2 3" key="1">
    <citation type="submission" date="2010-07" db="EMBL/GenBank/DDBJ databases">
        <authorList>
            <person name="Sid Ahmed O."/>
        </authorList>
    </citation>
    <scope>NUCLEOTIDE SEQUENCE [LARGE SCALE GENOMIC DNA]</scope>
    <source>
        <strain evidence="2 3">TX4248</strain>
    </source>
</reference>
<dbReference type="InterPro" id="IPR029044">
    <property type="entry name" value="Nucleotide-diphossugar_trans"/>
</dbReference>
<proteinExistence type="predicted"/>
<dbReference type="GO" id="GO:0016757">
    <property type="term" value="F:glycosyltransferase activity"/>
    <property type="evidence" value="ECO:0007669"/>
    <property type="project" value="UniProtKB-KW"/>
</dbReference>
<dbReference type="Pfam" id="PF00535">
    <property type="entry name" value="Glycos_transf_2"/>
    <property type="match status" value="2"/>
</dbReference>
<dbReference type="CDD" id="cd04186">
    <property type="entry name" value="GT_2_like_c"/>
    <property type="match status" value="1"/>
</dbReference>
<dbReference type="AlphaFoldDB" id="A0A125W3Q2"/>
<evidence type="ECO:0000313" key="3">
    <source>
        <dbReference type="Proteomes" id="UP000004846"/>
    </source>
</evidence>
<sequence>MNEDIKVIFDSIYRDKTTNNLTITGWALDTITKESPTFTINNENQVSAYNIQRVLREDVNQIYQTEPAIEAGFVVTLEGIKQKKVLPFHFQSSAHVITVDFPLNKKYPVIPGTEDKVTRLWIKAKKGFKYMAKNGISHTIQRAKIEKLRNQASYPNWLARNEVLDIEAMTQEIATFHYQPKISIAMPVYNVEEKWLRLCIDSILNQVYTNWELCMADDASTDPNVKKILTEYQQLDERIRVVFREQNGHISEATNSALAIATGEFVALLDNDDELAINAFYEVVKVLNENPELDLIYSDEDKIDMDGNRSDPAFKPDWSPDLLLGTNYISHLGVYRRSILEEIGGFLKGYEGSQDYDLVLRFTEKTTKERIKHIPKVLYYWRMLPTSTAVDQGSKGYAFEAGLRAVQDALVRRGINGHATHGAANGLYDVYYDIESEKLVSIIIPTKNGYKDVQRCVSSIIEKTTYQNYEIIMADNGSTDPKMHELYAEFEQQLPGRFFVESIDIPFNFSTINNRAAKKAHGEYLLFLNNDTEVITENWLTLMVSFAQQERIGCVGAKLLYPNNTVQHAGVILGLGGVAGHGHYGYPHGDLGYFGRLAINVNYSAVTAACLLMKKADFDAVGGFEEAFTVAFNDVDLCLKVQALGRDNVWLHEAELYHFESQTRGYDDKGKKKKRFEQEKVMMEEKWGPLIENDPFYNPNLTRDIPNFSLRID</sequence>
<keyword evidence="2" id="KW-0328">Glycosyltransferase</keyword>
<organism evidence="2 3">
    <name type="scientific">Enterococcus faecalis TX4248</name>
    <dbReference type="NCBI Taxonomy" id="749495"/>
    <lineage>
        <taxon>Bacteria</taxon>
        <taxon>Bacillati</taxon>
        <taxon>Bacillota</taxon>
        <taxon>Bacilli</taxon>
        <taxon>Lactobacillales</taxon>
        <taxon>Enterococcaceae</taxon>
        <taxon>Enterococcus</taxon>
    </lineage>
</organism>
<feature type="domain" description="Glycosyltransferase 2-like" evidence="1">
    <location>
        <begin position="183"/>
        <end position="344"/>
    </location>
</feature>
<dbReference type="EC" id="2.4.-.-" evidence="2"/>
<feature type="domain" description="Glycosyltransferase 2-like" evidence="1">
    <location>
        <begin position="441"/>
        <end position="561"/>
    </location>
</feature>
<dbReference type="EMBL" id="AEBR01000088">
    <property type="protein sequence ID" value="EFM81893.1"/>
    <property type="molecule type" value="Genomic_DNA"/>
</dbReference>
<comment type="caution">
    <text evidence="2">The sequence shown here is derived from an EMBL/GenBank/DDBJ whole genome shotgun (WGS) entry which is preliminary data.</text>
</comment>
<keyword evidence="2" id="KW-0808">Transferase</keyword>
<dbReference type="CDD" id="cd04184">
    <property type="entry name" value="GT2_RfbC_Mx_like"/>
    <property type="match status" value="1"/>
</dbReference>
<evidence type="ECO:0000313" key="2">
    <source>
        <dbReference type="EMBL" id="EFM81893.1"/>
    </source>
</evidence>
<name>A0A125W3Q2_ENTFL</name>
<protein>
    <submittedName>
        <fullName evidence="2">Glycosyltransferase, group 2 family protein</fullName>
        <ecNumber evidence="2">2.4.-.-</ecNumber>
    </submittedName>
</protein>
<gene>
    <name evidence="2" type="ORF">HMPREF9498_02465</name>
</gene>
<dbReference type="PANTHER" id="PTHR43179">
    <property type="entry name" value="RHAMNOSYLTRANSFERASE WBBL"/>
    <property type="match status" value="1"/>
</dbReference>
<accession>A0A125W3Q2</accession>
<dbReference type="PANTHER" id="PTHR43179:SF7">
    <property type="entry name" value="RHAMNOSYLTRANSFERASE WBBL"/>
    <property type="match status" value="1"/>
</dbReference>
<dbReference type="InterPro" id="IPR001173">
    <property type="entry name" value="Glyco_trans_2-like"/>
</dbReference>
<evidence type="ECO:0000259" key="1">
    <source>
        <dbReference type="Pfam" id="PF00535"/>
    </source>
</evidence>
<dbReference type="HOGENOM" id="CLU_005003_2_2_9"/>